<sequence>MFEVPIVSRSHSCFEKLTSSPLADILEEIEESECQPKEEQTLIKNLLREKEEDAHLIKMLKEYSFSLQKKIDSLEGVVKVLKSECESLKNVLNENDNSQNAESVGLFAKAIEAKNRKESFSSNTCSENNI</sequence>
<reference evidence="1" key="1">
    <citation type="submission" date="2021-09" db="EMBL/GenBank/DDBJ databases">
        <authorList>
            <consortium name="AG Swart"/>
            <person name="Singh M."/>
            <person name="Singh A."/>
            <person name="Seah K."/>
            <person name="Emmerich C."/>
        </authorList>
    </citation>
    <scope>NUCLEOTIDE SEQUENCE</scope>
    <source>
        <strain evidence="1">ATCC30299</strain>
    </source>
</reference>
<comment type="caution">
    <text evidence="1">The sequence shown here is derived from an EMBL/GenBank/DDBJ whole genome shotgun (WGS) entry which is preliminary data.</text>
</comment>
<proteinExistence type="predicted"/>
<protein>
    <submittedName>
        <fullName evidence="1">Uncharacterized protein</fullName>
    </submittedName>
</protein>
<evidence type="ECO:0000313" key="2">
    <source>
        <dbReference type="Proteomes" id="UP001162131"/>
    </source>
</evidence>
<gene>
    <name evidence="1" type="ORF">BSTOLATCC_MIC45693</name>
</gene>
<evidence type="ECO:0000313" key="1">
    <source>
        <dbReference type="EMBL" id="CAG9328238.1"/>
    </source>
</evidence>
<dbReference type="EMBL" id="CAJZBQ010000045">
    <property type="protein sequence ID" value="CAG9328238.1"/>
    <property type="molecule type" value="Genomic_DNA"/>
</dbReference>
<organism evidence="1 2">
    <name type="scientific">Blepharisma stoltei</name>
    <dbReference type="NCBI Taxonomy" id="1481888"/>
    <lineage>
        <taxon>Eukaryota</taxon>
        <taxon>Sar</taxon>
        <taxon>Alveolata</taxon>
        <taxon>Ciliophora</taxon>
        <taxon>Postciliodesmatophora</taxon>
        <taxon>Heterotrichea</taxon>
        <taxon>Heterotrichida</taxon>
        <taxon>Blepharismidae</taxon>
        <taxon>Blepharisma</taxon>
    </lineage>
</organism>
<dbReference type="AlphaFoldDB" id="A0AAU9JUM3"/>
<dbReference type="Proteomes" id="UP001162131">
    <property type="component" value="Unassembled WGS sequence"/>
</dbReference>
<accession>A0AAU9JUM3</accession>
<keyword evidence="2" id="KW-1185">Reference proteome</keyword>
<name>A0AAU9JUM3_9CILI</name>